<dbReference type="SUPFAM" id="SSF56645">
    <property type="entry name" value="Acyl-CoA dehydrogenase NM domain-like"/>
    <property type="match status" value="1"/>
</dbReference>
<dbReference type="PANTHER" id="PTHR43292:SF3">
    <property type="entry name" value="ACYL-COA DEHYDROGENASE FADE29"/>
    <property type="match status" value="1"/>
</dbReference>
<evidence type="ECO:0000256" key="3">
    <source>
        <dbReference type="ARBA" id="ARBA00022630"/>
    </source>
</evidence>
<protein>
    <submittedName>
        <fullName evidence="11">Acyl-CoA dehydrogenase</fullName>
    </submittedName>
</protein>
<evidence type="ECO:0000256" key="1">
    <source>
        <dbReference type="ARBA" id="ARBA00001974"/>
    </source>
</evidence>
<dbReference type="RefSeq" id="WP_138692102.1">
    <property type="nucleotide sequence ID" value="NZ_JBHSAZ010000028.1"/>
</dbReference>
<evidence type="ECO:0000259" key="9">
    <source>
        <dbReference type="Pfam" id="PF02770"/>
    </source>
</evidence>
<comment type="similarity">
    <text evidence="2 6">Belongs to the acyl-CoA dehydrogenase family.</text>
</comment>
<organism evidence="11 12">
    <name type="scientific">Nonomuraea zeae</name>
    <dbReference type="NCBI Taxonomy" id="1642303"/>
    <lineage>
        <taxon>Bacteria</taxon>
        <taxon>Bacillati</taxon>
        <taxon>Actinomycetota</taxon>
        <taxon>Actinomycetes</taxon>
        <taxon>Streptosporangiales</taxon>
        <taxon>Streptosporangiaceae</taxon>
        <taxon>Nonomuraea</taxon>
    </lineage>
</organism>
<dbReference type="InterPro" id="IPR037069">
    <property type="entry name" value="AcylCoA_DH/ox_N_sf"/>
</dbReference>
<evidence type="ECO:0000313" key="12">
    <source>
        <dbReference type="Proteomes" id="UP000306628"/>
    </source>
</evidence>
<dbReference type="InterPro" id="IPR036250">
    <property type="entry name" value="AcylCo_DH-like_C"/>
</dbReference>
<comment type="cofactor">
    <cofactor evidence="1 6">
        <name>FAD</name>
        <dbReference type="ChEBI" id="CHEBI:57692"/>
    </cofactor>
</comment>
<evidence type="ECO:0000313" key="11">
    <source>
        <dbReference type="EMBL" id="TMR31937.1"/>
    </source>
</evidence>
<dbReference type="Proteomes" id="UP000306628">
    <property type="component" value="Unassembled WGS sequence"/>
</dbReference>
<dbReference type="InterPro" id="IPR013786">
    <property type="entry name" value="AcylCoA_DH/ox_N"/>
</dbReference>
<dbReference type="Pfam" id="PF02770">
    <property type="entry name" value="Acyl-CoA_dh_M"/>
    <property type="match status" value="1"/>
</dbReference>
<dbReference type="InterPro" id="IPR006091">
    <property type="entry name" value="Acyl-CoA_Oxase/DH_mid-dom"/>
</dbReference>
<comment type="caution">
    <text evidence="11">The sequence shown here is derived from an EMBL/GenBank/DDBJ whole genome shotgun (WGS) entry which is preliminary data.</text>
</comment>
<evidence type="ECO:0000256" key="2">
    <source>
        <dbReference type="ARBA" id="ARBA00009347"/>
    </source>
</evidence>
<name>A0A5S4GG28_9ACTN</name>
<keyword evidence="3 6" id="KW-0285">Flavoprotein</keyword>
<feature type="domain" description="Acyl-CoA dehydrogenase/oxidase C-terminal" evidence="8">
    <location>
        <begin position="225"/>
        <end position="406"/>
    </location>
</feature>
<reference evidence="11 12" key="1">
    <citation type="submission" date="2019-05" db="EMBL/GenBank/DDBJ databases">
        <title>Draft genome sequence of Nonomuraea zeae DSM 100528.</title>
        <authorList>
            <person name="Saricaoglu S."/>
            <person name="Isik K."/>
        </authorList>
    </citation>
    <scope>NUCLEOTIDE SEQUENCE [LARGE SCALE GENOMIC DNA]</scope>
    <source>
        <strain evidence="11 12">DSM 100528</strain>
    </source>
</reference>
<dbReference type="InterPro" id="IPR046373">
    <property type="entry name" value="Acyl-CoA_Oxase/DH_mid-dom_sf"/>
</dbReference>
<evidence type="ECO:0000259" key="8">
    <source>
        <dbReference type="Pfam" id="PF00441"/>
    </source>
</evidence>
<dbReference type="InterPro" id="IPR009075">
    <property type="entry name" value="AcylCo_DH/oxidase_C"/>
</dbReference>
<dbReference type="GO" id="GO:0005886">
    <property type="term" value="C:plasma membrane"/>
    <property type="evidence" value="ECO:0007669"/>
    <property type="project" value="TreeGrafter"/>
</dbReference>
<evidence type="ECO:0000256" key="6">
    <source>
        <dbReference type="RuleBase" id="RU362125"/>
    </source>
</evidence>
<dbReference type="InterPro" id="IPR052161">
    <property type="entry name" value="Mycobact_Acyl-CoA_DH"/>
</dbReference>
<dbReference type="Gene3D" id="2.40.110.10">
    <property type="entry name" value="Butyryl-CoA Dehydrogenase, subunit A, domain 2"/>
    <property type="match status" value="1"/>
</dbReference>
<dbReference type="AlphaFoldDB" id="A0A5S4GG28"/>
<dbReference type="FunFam" id="2.40.110.10:FF:000011">
    <property type="entry name" value="Acyl-CoA dehydrogenase FadE34"/>
    <property type="match status" value="1"/>
</dbReference>
<proteinExistence type="inferred from homology"/>
<dbReference type="GO" id="GO:0016627">
    <property type="term" value="F:oxidoreductase activity, acting on the CH-CH group of donors"/>
    <property type="evidence" value="ECO:0007669"/>
    <property type="project" value="InterPro"/>
</dbReference>
<evidence type="ECO:0000256" key="4">
    <source>
        <dbReference type="ARBA" id="ARBA00022827"/>
    </source>
</evidence>
<dbReference type="Gene3D" id="1.20.140.10">
    <property type="entry name" value="Butyryl-CoA Dehydrogenase, subunit A, domain 3"/>
    <property type="match status" value="1"/>
</dbReference>
<dbReference type="OrthoDB" id="3778631at2"/>
<sequence>MRAEARAWLEESLSGEFAHVRGLGGPGREHEGHEPRQAWERHLGKAGWTCLAWPERYGGRAASLEDQVAFHEEYARADAPARVGLIGEGLIGPTILEFGTEEQKDRFLPPIQRGDELWCQGYSEPEAGSDLAGVQTRARLEGGEWVIDGQKVWTSLAHVADWCFVLCRTEPGSQRHRGLSYLLVPMDQPGVEVRPIVQLTGTSEFNEVFFDGARAAAGNVLGAPGDGWRVAMATLGYERGASTLGQQIGFRRELAKVIETARRTGAARDPVLRDRLVRSWLELEIMRLNALRMLGPDPGPEVSIAKLYWSEWHRRLGELAQAVQGRSGLVATGPTTSGQPGDEPTANGPVGGEPPTGEPVGGEPITGEPLEDGGLNDLQRLYLFSRADTIYAGSSEIQRNIIAERTLGLPR</sequence>
<evidence type="ECO:0000256" key="5">
    <source>
        <dbReference type="ARBA" id="ARBA00023002"/>
    </source>
</evidence>
<feature type="domain" description="Acyl-CoA oxidase/dehydrogenase middle" evidence="9">
    <location>
        <begin position="119"/>
        <end position="211"/>
    </location>
</feature>
<dbReference type="Pfam" id="PF02771">
    <property type="entry name" value="Acyl-CoA_dh_N"/>
    <property type="match status" value="1"/>
</dbReference>
<dbReference type="Gene3D" id="1.10.540.10">
    <property type="entry name" value="Acyl-CoA dehydrogenase/oxidase, N-terminal domain"/>
    <property type="match status" value="1"/>
</dbReference>
<keyword evidence="4 6" id="KW-0274">FAD</keyword>
<dbReference type="EMBL" id="VCKX01000076">
    <property type="protein sequence ID" value="TMR31937.1"/>
    <property type="molecule type" value="Genomic_DNA"/>
</dbReference>
<keyword evidence="5 6" id="KW-0560">Oxidoreductase</keyword>
<dbReference type="GO" id="GO:0050660">
    <property type="term" value="F:flavin adenine dinucleotide binding"/>
    <property type="evidence" value="ECO:0007669"/>
    <property type="project" value="InterPro"/>
</dbReference>
<keyword evidence="12" id="KW-1185">Reference proteome</keyword>
<feature type="domain" description="Acyl-CoA dehydrogenase/oxidase N-terminal" evidence="10">
    <location>
        <begin position="2"/>
        <end position="115"/>
    </location>
</feature>
<dbReference type="InterPro" id="IPR009100">
    <property type="entry name" value="AcylCoA_DH/oxidase_NM_dom_sf"/>
</dbReference>
<evidence type="ECO:0000259" key="10">
    <source>
        <dbReference type="Pfam" id="PF02771"/>
    </source>
</evidence>
<evidence type="ECO:0000256" key="7">
    <source>
        <dbReference type="SAM" id="MobiDB-lite"/>
    </source>
</evidence>
<dbReference type="SUPFAM" id="SSF47203">
    <property type="entry name" value="Acyl-CoA dehydrogenase C-terminal domain-like"/>
    <property type="match status" value="1"/>
</dbReference>
<gene>
    <name evidence="11" type="ORF">ETD85_24345</name>
</gene>
<feature type="region of interest" description="Disordered" evidence="7">
    <location>
        <begin position="329"/>
        <end position="372"/>
    </location>
</feature>
<accession>A0A5S4GG28</accession>
<dbReference type="Pfam" id="PF00441">
    <property type="entry name" value="Acyl-CoA_dh_1"/>
    <property type="match status" value="1"/>
</dbReference>
<dbReference type="PANTHER" id="PTHR43292">
    <property type="entry name" value="ACYL-COA DEHYDROGENASE"/>
    <property type="match status" value="1"/>
</dbReference>